<dbReference type="Gene3D" id="2.150.10.10">
    <property type="entry name" value="Serralysin-like metalloprotease, C-terminal"/>
    <property type="match status" value="1"/>
</dbReference>
<dbReference type="InterPro" id="IPR011049">
    <property type="entry name" value="Serralysin-like_metalloprot_C"/>
</dbReference>
<dbReference type="RefSeq" id="WP_091958016.1">
    <property type="nucleotide sequence ID" value="NZ_FOLH01000001.1"/>
</dbReference>
<organism evidence="1 2">
    <name type="scientific">Marinospirillum celere</name>
    <dbReference type="NCBI Taxonomy" id="1122252"/>
    <lineage>
        <taxon>Bacteria</taxon>
        <taxon>Pseudomonadati</taxon>
        <taxon>Pseudomonadota</taxon>
        <taxon>Gammaproteobacteria</taxon>
        <taxon>Oceanospirillales</taxon>
        <taxon>Oceanospirillaceae</taxon>
        <taxon>Marinospirillum</taxon>
    </lineage>
</organism>
<gene>
    <name evidence="1" type="ORF">SAMN05660443_0261</name>
</gene>
<sequence length="435" mass="46528">MSEERLIEHIVPYMSKSINNYKTKLATTLSEEGEEVTLSDSSPHTGIPWGPSWATEPDWNLGYPLTLTDGQNVEIVYVYKVNPNDDTVVSVLRGREGTEPRLWPADTVAECRLTSGVINYLLNWNELLYTGGVVIGEQAIKRSPEWGGICIGHYAMLLSDEVDKDEYYEGFGDRAYCVAVGNWSQCQSVKSVAIGDESAVWHPAHYGVAIGWKAQVGTGMGSAAIGAEAYIDDSPKSVSIGGYAICKDAPDSIALGYNAKTEAPGAISLGQGIASINGGLRSTAISYLPSDVSRPIYRKDFEPVAQGEIESLPELACGAAMQSVFSTAEIDLTNETATADLELPENTILLIDSLDWITTVSDTPDGAPEIQIGTDETEDNTLLAATPVTATDLHARQTFSPAHSNGVTSVRVAVAVAATGTLKGKLVVRGYVMEV</sequence>
<evidence type="ECO:0000313" key="1">
    <source>
        <dbReference type="EMBL" id="SFB80911.1"/>
    </source>
</evidence>
<name>A0A1I1E164_9GAMM</name>
<evidence type="ECO:0000313" key="2">
    <source>
        <dbReference type="Proteomes" id="UP000199058"/>
    </source>
</evidence>
<protein>
    <submittedName>
        <fullName evidence="1">Head domain of trimeric autotransporter adhesin</fullName>
    </submittedName>
</protein>
<proteinExistence type="predicted"/>
<reference evidence="1 2" key="1">
    <citation type="submission" date="2016-10" db="EMBL/GenBank/DDBJ databases">
        <authorList>
            <person name="de Groot N.N."/>
        </authorList>
    </citation>
    <scope>NUCLEOTIDE SEQUENCE [LARGE SCALE GENOMIC DNA]</scope>
    <source>
        <strain evidence="1 2">DSM 18438</strain>
    </source>
</reference>
<accession>A0A1I1E164</accession>
<keyword evidence="2" id="KW-1185">Reference proteome</keyword>
<dbReference type="AlphaFoldDB" id="A0A1I1E164"/>
<dbReference type="SUPFAM" id="SSF101967">
    <property type="entry name" value="Adhesin YadA, collagen-binding domain"/>
    <property type="match status" value="1"/>
</dbReference>
<dbReference type="STRING" id="1122252.SAMN05660443_0261"/>
<dbReference type="OrthoDB" id="3608758at2"/>
<dbReference type="Proteomes" id="UP000199058">
    <property type="component" value="Unassembled WGS sequence"/>
</dbReference>
<dbReference type="EMBL" id="FOLH01000001">
    <property type="protein sequence ID" value="SFB80911.1"/>
    <property type="molecule type" value="Genomic_DNA"/>
</dbReference>